<name>A0A314L6D1_NICAT</name>
<gene>
    <name evidence="1" type="ORF">A4A49_57033</name>
</gene>
<evidence type="ECO:0000313" key="1">
    <source>
        <dbReference type="EMBL" id="OIT37186.1"/>
    </source>
</evidence>
<comment type="caution">
    <text evidence="1">The sequence shown here is derived from an EMBL/GenBank/DDBJ whole genome shotgun (WGS) entry which is preliminary data.</text>
</comment>
<feature type="non-terminal residue" evidence="1">
    <location>
        <position position="142"/>
    </location>
</feature>
<dbReference type="Gramene" id="OIT37186">
    <property type="protein sequence ID" value="OIT37186"/>
    <property type="gene ID" value="A4A49_57033"/>
</dbReference>
<dbReference type="EMBL" id="MJEQ01000340">
    <property type="protein sequence ID" value="OIT37186.1"/>
    <property type="molecule type" value="Genomic_DNA"/>
</dbReference>
<accession>A0A314L6D1</accession>
<sequence length="142" mass="16365">MVYFKDSRISSSNSQCFIISDHKGSEEGTRLPVDRSLIGQYVAASWVPLWDPPYLADWTLEYNITSMLCTTTHHAWDVASTLPCLGRRTFNKETYWGNDLPFGGEFHYVPGYWEWAEDVLSRCRSSLEGARIYDAVYTSRFT</sequence>
<evidence type="ECO:0000313" key="2">
    <source>
        <dbReference type="Proteomes" id="UP000187609"/>
    </source>
</evidence>
<dbReference type="Proteomes" id="UP000187609">
    <property type="component" value="Unassembled WGS sequence"/>
</dbReference>
<reference evidence="1" key="1">
    <citation type="submission" date="2016-11" db="EMBL/GenBank/DDBJ databases">
        <title>The genome of Nicotiana attenuata.</title>
        <authorList>
            <person name="Xu S."/>
            <person name="Brockmoeller T."/>
            <person name="Gaquerel E."/>
            <person name="Navarro A."/>
            <person name="Kuhl H."/>
            <person name="Gase K."/>
            <person name="Ling Z."/>
            <person name="Zhou W."/>
            <person name="Kreitzer C."/>
            <person name="Stanke M."/>
            <person name="Tang H."/>
            <person name="Lyons E."/>
            <person name="Pandey P."/>
            <person name="Pandey S.P."/>
            <person name="Timmermann B."/>
            <person name="Baldwin I.T."/>
        </authorList>
    </citation>
    <scope>NUCLEOTIDE SEQUENCE [LARGE SCALE GENOMIC DNA]</scope>
    <source>
        <strain evidence="1">UT</strain>
    </source>
</reference>
<proteinExistence type="predicted"/>
<organism evidence="1 2">
    <name type="scientific">Nicotiana attenuata</name>
    <name type="common">Coyote tobacco</name>
    <dbReference type="NCBI Taxonomy" id="49451"/>
    <lineage>
        <taxon>Eukaryota</taxon>
        <taxon>Viridiplantae</taxon>
        <taxon>Streptophyta</taxon>
        <taxon>Embryophyta</taxon>
        <taxon>Tracheophyta</taxon>
        <taxon>Spermatophyta</taxon>
        <taxon>Magnoliopsida</taxon>
        <taxon>eudicotyledons</taxon>
        <taxon>Gunneridae</taxon>
        <taxon>Pentapetalae</taxon>
        <taxon>asterids</taxon>
        <taxon>lamiids</taxon>
        <taxon>Solanales</taxon>
        <taxon>Solanaceae</taxon>
        <taxon>Nicotianoideae</taxon>
        <taxon>Nicotianeae</taxon>
        <taxon>Nicotiana</taxon>
    </lineage>
</organism>
<protein>
    <submittedName>
        <fullName evidence="1">Uncharacterized protein</fullName>
    </submittedName>
</protein>
<dbReference type="AlphaFoldDB" id="A0A314L6D1"/>
<keyword evidence="2" id="KW-1185">Reference proteome</keyword>